<name>R5VVT8_9BACT</name>
<keyword evidence="1" id="KW-0175">Coiled coil</keyword>
<keyword evidence="2" id="KW-0472">Membrane</keyword>
<sequence>MPYYMKIYLILFTLLCVGTIPCFSEPQIQDEEQLLRELDAALLKYPKYVQQKKAQILELHKYEASTRDNEQKYWINKLLYEAYNSFEADSALIYAQKNLELSQKMGNKERETLWKIYKTYMASSTGLVLSASSDLAQLRPYVTTPNLKIEYYAHQIFLAGHILQYAAAPIDWSKHVPQSVREQVDYYARQEQLYKDSLALCLQTEKEQMSLWYQGLALFNSDNLSCIKDTLEIAVRQSQMDTRHDAMNAYMLSKIYQKQGVKNKAKYYLVLSALADVKSANQDIASLEELAQIEFQEGNIERAYLYISKCLELAQSYCNRVRLVSISKTQHDILTAYQSLDKAQKSKLRTSVLLLGLLALALIITIFILWKQIGKINSSRIQINQANKQLNEQAAEMAKVHKDLEHAHQKEQQLNTSLKEANLKLQASNQLKEEYIAYVLSICSNYISLLDEFRGKLKCKLKVHQYEEALALTSNQAMTQSELKEFYRTFDTIFLHVYPSFVEEFNQLLVPEERIVLTEDEKLNTTLRIYALVRLGISESVKIADFLHCSTQTVYNIRLKTRNKLIVPKDDFLKLVQNIGKEC</sequence>
<reference evidence="4" key="1">
    <citation type="submission" date="2012-11" db="EMBL/GenBank/DDBJ databases">
        <title>Dependencies among metagenomic species, viruses, plasmids and units of genetic variation.</title>
        <authorList>
            <person name="Nielsen H.B."/>
            <person name="Almeida M."/>
            <person name="Juncker A.S."/>
            <person name="Rasmussen S."/>
            <person name="Li J."/>
            <person name="Sunagawa S."/>
            <person name="Plichta D."/>
            <person name="Gautier L."/>
            <person name="Le Chatelier E."/>
            <person name="Peletier E."/>
            <person name="Bonde I."/>
            <person name="Nielsen T."/>
            <person name="Manichanh C."/>
            <person name="Arumugam M."/>
            <person name="Batto J."/>
            <person name="Santos M.B.Q.D."/>
            <person name="Blom N."/>
            <person name="Borruel N."/>
            <person name="Burgdorf K.S."/>
            <person name="Boumezbeur F."/>
            <person name="Casellas F."/>
            <person name="Dore J."/>
            <person name="Guarner F."/>
            <person name="Hansen T."/>
            <person name="Hildebrand F."/>
            <person name="Kaas R.S."/>
            <person name="Kennedy S."/>
            <person name="Kristiansen K."/>
            <person name="Kultima J.R."/>
            <person name="Leonard P."/>
            <person name="Levenez F."/>
            <person name="Lund O."/>
            <person name="Moumen B."/>
            <person name="Le Paslier D."/>
            <person name="Pons N."/>
            <person name="Pedersen O."/>
            <person name="Prifti E."/>
            <person name="Qin J."/>
            <person name="Raes J."/>
            <person name="Tap J."/>
            <person name="Tims S."/>
            <person name="Ussery D.W."/>
            <person name="Yamada T."/>
            <person name="MetaHit consortium"/>
            <person name="Renault P."/>
            <person name="Sicheritz-Ponten T."/>
            <person name="Bork P."/>
            <person name="Wang J."/>
            <person name="Brunak S."/>
            <person name="Ehrlich S.D."/>
        </authorList>
    </citation>
    <scope>NUCLEOTIDE SEQUENCE [LARGE SCALE GENOMIC DNA]</scope>
</reference>
<dbReference type="Pfam" id="PF19904">
    <property type="entry name" value="DUF6377"/>
    <property type="match status" value="1"/>
</dbReference>
<evidence type="ECO:0000256" key="2">
    <source>
        <dbReference type="SAM" id="Phobius"/>
    </source>
</evidence>
<evidence type="ECO:0000313" key="5">
    <source>
        <dbReference type="Proteomes" id="UP000018372"/>
    </source>
</evidence>
<evidence type="ECO:0000256" key="1">
    <source>
        <dbReference type="SAM" id="Coils"/>
    </source>
</evidence>
<dbReference type="Proteomes" id="UP000018372">
    <property type="component" value="Unassembled WGS sequence"/>
</dbReference>
<dbReference type="EMBL" id="CBAT010000176">
    <property type="protein sequence ID" value="CCZ87656.1"/>
    <property type="molecule type" value="Genomic_DNA"/>
</dbReference>
<keyword evidence="2" id="KW-0812">Transmembrane</keyword>
<organism evidence="4 5">
    <name type="scientific">Phocaeicola plebeius CAG:211</name>
    <dbReference type="NCBI Taxonomy" id="1263052"/>
    <lineage>
        <taxon>Bacteria</taxon>
        <taxon>Pseudomonadati</taxon>
        <taxon>Bacteroidota</taxon>
        <taxon>Bacteroidia</taxon>
        <taxon>Bacteroidales</taxon>
        <taxon>Bacteroidaceae</taxon>
        <taxon>Phocaeicola</taxon>
    </lineage>
</organism>
<feature type="transmembrane region" description="Helical" evidence="2">
    <location>
        <begin position="352"/>
        <end position="370"/>
    </location>
</feature>
<dbReference type="InterPro" id="IPR045957">
    <property type="entry name" value="DUF6377"/>
</dbReference>
<feature type="domain" description="DUF6377" evidence="3">
    <location>
        <begin position="276"/>
        <end position="544"/>
    </location>
</feature>
<feature type="coiled-coil region" evidence="1">
    <location>
        <begin position="376"/>
        <end position="424"/>
    </location>
</feature>
<protein>
    <recommendedName>
        <fullName evidence="3">DUF6377 domain-containing protein</fullName>
    </recommendedName>
</protein>
<accession>R5VVT8</accession>
<evidence type="ECO:0000259" key="3">
    <source>
        <dbReference type="Pfam" id="PF19904"/>
    </source>
</evidence>
<comment type="caution">
    <text evidence="4">The sequence shown here is derived from an EMBL/GenBank/DDBJ whole genome shotgun (WGS) entry which is preliminary data.</text>
</comment>
<dbReference type="AlphaFoldDB" id="R5VVT8"/>
<gene>
    <name evidence="4" type="ORF">BN536_02429</name>
</gene>
<keyword evidence="2" id="KW-1133">Transmembrane helix</keyword>
<evidence type="ECO:0000313" key="4">
    <source>
        <dbReference type="EMBL" id="CCZ87656.1"/>
    </source>
</evidence>
<proteinExistence type="predicted"/>